<dbReference type="Gene3D" id="3.90.25.10">
    <property type="entry name" value="UDP-galactose 4-epimerase, domain 1"/>
    <property type="match status" value="1"/>
</dbReference>
<proteinExistence type="inferred from homology"/>
<dbReference type="EMBL" id="LVYI01000007">
    <property type="protein sequence ID" value="OAP57246.1"/>
    <property type="molecule type" value="Genomic_DNA"/>
</dbReference>
<dbReference type="PANTHER" id="PTHR42748:SF29">
    <property type="entry name" value="NMRA-LIKE DOMAIN-CONTAINING PROTEIN"/>
    <property type="match status" value="1"/>
</dbReference>
<evidence type="ECO:0000256" key="2">
    <source>
        <dbReference type="ARBA" id="ARBA00022857"/>
    </source>
</evidence>
<accession>A0A178ZCP1</accession>
<comment type="caution">
    <text evidence="4">The sequence shown here is derived from an EMBL/GenBank/DDBJ whole genome shotgun (WGS) entry which is preliminary data.</text>
</comment>
<evidence type="ECO:0000256" key="1">
    <source>
        <dbReference type="ARBA" id="ARBA00006328"/>
    </source>
</evidence>
<evidence type="ECO:0000259" key="3">
    <source>
        <dbReference type="Pfam" id="PF05368"/>
    </source>
</evidence>
<protein>
    <recommendedName>
        <fullName evidence="3">NmrA-like domain-containing protein</fullName>
    </recommendedName>
</protein>
<dbReference type="InterPro" id="IPR036291">
    <property type="entry name" value="NAD(P)-bd_dom_sf"/>
</dbReference>
<dbReference type="STRING" id="1367422.A0A178ZCP1"/>
<feature type="domain" description="NmrA-like" evidence="3">
    <location>
        <begin position="6"/>
        <end position="309"/>
    </location>
</feature>
<dbReference type="InterPro" id="IPR051164">
    <property type="entry name" value="NmrA-like_oxidored"/>
</dbReference>
<dbReference type="AlphaFoldDB" id="A0A178ZCP1"/>
<sequence>MASSPKIIVVVGATGNQGSSVARTFLSLPDWHVRAVTRKPSSEKANGLKALGAELIQADLADISSLLRAFENAHAIFLNTDFWETYSCVGSNSGLSPVARSRAAYEKEVFYGKNAAIAAASIPTLDRLVYSSLGSIKEASGGKYHRSFHPESKAAIVKYIETEEPELAKKMSLVIPAGYCTNPLFRPTRDLASGQYVMVTAQAPGCRMPILNPTTSMGPFIRALVEDEEPGTKLLAYDPDSFLPFEDIVQKWTEVTGNEVSIVRMDTETMHTQLHLPWELLDGLDFVNEYGYEHVIRSQGIIEPHQLKNPPKTKSYKGWLEEKYLEGGLV</sequence>
<dbReference type="InterPro" id="IPR008030">
    <property type="entry name" value="NmrA-like"/>
</dbReference>
<keyword evidence="5" id="KW-1185">Reference proteome</keyword>
<organism evidence="4 5">
    <name type="scientific">Fonsecaea erecta</name>
    <dbReference type="NCBI Taxonomy" id="1367422"/>
    <lineage>
        <taxon>Eukaryota</taxon>
        <taxon>Fungi</taxon>
        <taxon>Dikarya</taxon>
        <taxon>Ascomycota</taxon>
        <taxon>Pezizomycotina</taxon>
        <taxon>Eurotiomycetes</taxon>
        <taxon>Chaetothyriomycetidae</taxon>
        <taxon>Chaetothyriales</taxon>
        <taxon>Herpotrichiellaceae</taxon>
        <taxon>Fonsecaea</taxon>
    </lineage>
</organism>
<dbReference type="OrthoDB" id="3358371at2759"/>
<dbReference type="Gene3D" id="3.40.50.720">
    <property type="entry name" value="NAD(P)-binding Rossmann-like Domain"/>
    <property type="match status" value="1"/>
</dbReference>
<dbReference type="RefSeq" id="XP_018690613.1">
    <property type="nucleotide sequence ID" value="XM_018839492.1"/>
</dbReference>
<evidence type="ECO:0000313" key="4">
    <source>
        <dbReference type="EMBL" id="OAP57246.1"/>
    </source>
</evidence>
<dbReference type="SUPFAM" id="SSF51735">
    <property type="entry name" value="NAD(P)-binding Rossmann-fold domains"/>
    <property type="match status" value="1"/>
</dbReference>
<dbReference type="GeneID" id="30012152"/>
<reference evidence="4 5" key="1">
    <citation type="submission" date="2016-04" db="EMBL/GenBank/DDBJ databases">
        <title>Draft genome of Fonsecaea erecta CBS 125763.</title>
        <authorList>
            <person name="Weiss V.A."/>
            <person name="Vicente V.A."/>
            <person name="Raittz R.T."/>
            <person name="Moreno L.F."/>
            <person name="De Souza E.M."/>
            <person name="Pedrosa F.O."/>
            <person name="Steffens M.B."/>
            <person name="Faoro H."/>
            <person name="Tadra-Sfeir M.Z."/>
            <person name="Najafzadeh M.J."/>
            <person name="Felipe M.S."/>
            <person name="Teixeira M."/>
            <person name="Sun J."/>
            <person name="Xi L."/>
            <person name="Gomes R."/>
            <person name="De Azevedo C.M."/>
            <person name="Salgado C.G."/>
            <person name="Da Silva M.B."/>
            <person name="Nascimento M.F."/>
            <person name="Queiroz-Telles F."/>
            <person name="Attili D.S."/>
            <person name="Gorbushina A."/>
        </authorList>
    </citation>
    <scope>NUCLEOTIDE SEQUENCE [LARGE SCALE GENOMIC DNA]</scope>
    <source>
        <strain evidence="4 5">CBS 125763</strain>
    </source>
</reference>
<comment type="similarity">
    <text evidence="1">Belongs to the NmrA-type oxidoreductase family.</text>
</comment>
<dbReference type="PANTHER" id="PTHR42748">
    <property type="entry name" value="NITROGEN METABOLITE REPRESSION PROTEIN NMRA FAMILY MEMBER"/>
    <property type="match status" value="1"/>
</dbReference>
<evidence type="ECO:0000313" key="5">
    <source>
        <dbReference type="Proteomes" id="UP000078343"/>
    </source>
</evidence>
<keyword evidence="2" id="KW-0521">NADP</keyword>
<dbReference type="Pfam" id="PF05368">
    <property type="entry name" value="NmrA"/>
    <property type="match status" value="1"/>
</dbReference>
<name>A0A178ZCP1_9EURO</name>
<dbReference type="GO" id="GO:0005634">
    <property type="term" value="C:nucleus"/>
    <property type="evidence" value="ECO:0007669"/>
    <property type="project" value="TreeGrafter"/>
</dbReference>
<dbReference type="Proteomes" id="UP000078343">
    <property type="component" value="Unassembled WGS sequence"/>
</dbReference>
<gene>
    <name evidence="4" type="ORF">AYL99_07984</name>
</gene>